<protein>
    <submittedName>
        <fullName evidence="2">Uncharacterized protein</fullName>
    </submittedName>
</protein>
<sequence length="157" mass="16524">MPGISRAAVTALVLFVSATSVAQAQWVYIGRKAVGAVRQMASEAAEGRGAGYDSATVLLAARADDVYRKALEVVKANSNYRLTRQNDKILTLELTDGTWLAGMQVTPIDEKLSQLLIVSNTPPSPQSGSSVAVAGVLRVCKEMHVECKAAPVPAAAK</sequence>
<comment type="caution">
    <text evidence="2">The sequence shown here is derived from an EMBL/GenBank/DDBJ whole genome shotgun (WGS) entry which is preliminary data.</text>
</comment>
<keyword evidence="3" id="KW-1185">Reference proteome</keyword>
<dbReference type="AlphaFoldDB" id="A0A840BQF8"/>
<gene>
    <name evidence="2" type="ORF">GGR36_004282</name>
</gene>
<dbReference type="RefSeq" id="WP_183638446.1">
    <property type="nucleotide sequence ID" value="NZ_BAABLE010000001.1"/>
</dbReference>
<evidence type="ECO:0000313" key="2">
    <source>
        <dbReference type="EMBL" id="MBB4014924.1"/>
    </source>
</evidence>
<organism evidence="2 3">
    <name type="scientific">Niveibacterium umoris</name>
    <dbReference type="NCBI Taxonomy" id="1193620"/>
    <lineage>
        <taxon>Bacteria</taxon>
        <taxon>Pseudomonadati</taxon>
        <taxon>Pseudomonadota</taxon>
        <taxon>Betaproteobacteria</taxon>
        <taxon>Rhodocyclales</taxon>
        <taxon>Rhodocyclaceae</taxon>
        <taxon>Niveibacterium</taxon>
    </lineage>
</organism>
<keyword evidence="1" id="KW-0732">Signal</keyword>
<accession>A0A840BQF8</accession>
<dbReference type="EMBL" id="JACIET010000005">
    <property type="protein sequence ID" value="MBB4014924.1"/>
    <property type="molecule type" value="Genomic_DNA"/>
</dbReference>
<proteinExistence type="predicted"/>
<feature type="signal peptide" evidence="1">
    <location>
        <begin position="1"/>
        <end position="24"/>
    </location>
</feature>
<evidence type="ECO:0000256" key="1">
    <source>
        <dbReference type="SAM" id="SignalP"/>
    </source>
</evidence>
<reference evidence="2 3" key="1">
    <citation type="submission" date="2020-08" db="EMBL/GenBank/DDBJ databases">
        <title>Genomic Encyclopedia of Type Strains, Phase IV (KMG-IV): sequencing the most valuable type-strain genomes for metagenomic binning, comparative biology and taxonomic classification.</title>
        <authorList>
            <person name="Goeker M."/>
        </authorList>
    </citation>
    <scope>NUCLEOTIDE SEQUENCE [LARGE SCALE GENOMIC DNA]</scope>
    <source>
        <strain evidence="2 3">DSM 106739</strain>
    </source>
</reference>
<name>A0A840BQF8_9RHOO</name>
<dbReference type="Proteomes" id="UP000561045">
    <property type="component" value="Unassembled WGS sequence"/>
</dbReference>
<evidence type="ECO:0000313" key="3">
    <source>
        <dbReference type="Proteomes" id="UP000561045"/>
    </source>
</evidence>
<feature type="chain" id="PRO_5032503138" evidence="1">
    <location>
        <begin position="25"/>
        <end position="157"/>
    </location>
</feature>